<dbReference type="RefSeq" id="WP_170823209.1">
    <property type="nucleotide sequence ID" value="NZ_JAAOXG010000046.1"/>
</dbReference>
<keyword evidence="2" id="KW-1185">Reference proteome</keyword>
<evidence type="ECO:0000313" key="2">
    <source>
        <dbReference type="Proteomes" id="UP000539052"/>
    </source>
</evidence>
<dbReference type="EMBL" id="JAAOXG010000046">
    <property type="protein sequence ID" value="NNJ32104.1"/>
    <property type="molecule type" value="Genomic_DNA"/>
</dbReference>
<sequence>MKELKPRIHENGIDYILVGDYYVPDLKLPEEHRPIGKWGNLHRAYLKQYRPAEYSTLVLSCKLHTYLADLNEQATARCDCIIEQMKKAENVTEALKAIDQMLWVQAMNSIRNRAEEIIKHEMIYC</sequence>
<reference evidence="1 2" key="1">
    <citation type="submission" date="2020-03" db="EMBL/GenBank/DDBJ databases">
        <title>Genome Sequence of industrial isolate, B5A.</title>
        <authorList>
            <person name="Sharma S."/>
            <person name="Patil P.B."/>
            <person name="Korpole S."/>
        </authorList>
    </citation>
    <scope>NUCLEOTIDE SEQUENCE [LARGE SCALE GENOMIC DNA]</scope>
    <source>
        <strain evidence="1 2">PI-S10-B5A</strain>
    </source>
</reference>
<gene>
    <name evidence="1" type="ORF">G9470_20270</name>
</gene>
<accession>A0ABX1VWG3</accession>
<evidence type="ECO:0000313" key="1">
    <source>
        <dbReference type="EMBL" id="NNJ32104.1"/>
    </source>
</evidence>
<name>A0ABX1VWG3_9FIRM</name>
<organism evidence="1 2">
    <name type="scientific">Lacrimispora defluvii</name>
    <dbReference type="NCBI Taxonomy" id="2719233"/>
    <lineage>
        <taxon>Bacteria</taxon>
        <taxon>Bacillati</taxon>
        <taxon>Bacillota</taxon>
        <taxon>Clostridia</taxon>
        <taxon>Lachnospirales</taxon>
        <taxon>Lachnospiraceae</taxon>
        <taxon>Lacrimispora</taxon>
    </lineage>
</organism>
<dbReference type="InterPro" id="IPR026989">
    <property type="entry name" value="TnpV"/>
</dbReference>
<proteinExistence type="predicted"/>
<protein>
    <submittedName>
        <fullName evidence="1">TnpV protein</fullName>
    </submittedName>
</protein>
<comment type="caution">
    <text evidence="1">The sequence shown here is derived from an EMBL/GenBank/DDBJ whole genome shotgun (WGS) entry which is preliminary data.</text>
</comment>
<dbReference type="Proteomes" id="UP000539052">
    <property type="component" value="Unassembled WGS sequence"/>
</dbReference>
<dbReference type="Pfam" id="PF14198">
    <property type="entry name" value="TnpV"/>
    <property type="match status" value="1"/>
</dbReference>